<keyword evidence="3 6" id="KW-0812">Transmembrane</keyword>
<comment type="caution">
    <text evidence="8">The sequence shown here is derived from an EMBL/GenBank/DDBJ whole genome shotgun (WGS) entry which is preliminary data.</text>
</comment>
<dbReference type="EMBL" id="CAKJTU040000014">
    <property type="protein sequence ID" value="CAH1183404.1"/>
    <property type="molecule type" value="Genomic_DNA"/>
</dbReference>
<feature type="domain" description="Phosphatidic acid phosphatase type 2/haloperoxidase" evidence="7">
    <location>
        <begin position="247"/>
        <end position="395"/>
    </location>
</feature>
<evidence type="ECO:0000256" key="3">
    <source>
        <dbReference type="ARBA" id="ARBA00022692"/>
    </source>
</evidence>
<protein>
    <recommendedName>
        <fullName evidence="7">Phosphatidic acid phosphatase type 2/haloperoxidase domain-containing protein</fullName>
    </recommendedName>
</protein>
<dbReference type="OrthoDB" id="8907274at2759"/>
<evidence type="ECO:0000256" key="5">
    <source>
        <dbReference type="ARBA" id="ARBA00023136"/>
    </source>
</evidence>
<evidence type="ECO:0000256" key="6">
    <source>
        <dbReference type="SAM" id="Phobius"/>
    </source>
</evidence>
<dbReference type="Gene3D" id="1.20.144.10">
    <property type="entry name" value="Phosphatidic acid phosphatase type 2/haloperoxidase"/>
    <property type="match status" value="1"/>
</dbReference>
<evidence type="ECO:0000256" key="2">
    <source>
        <dbReference type="ARBA" id="ARBA00008816"/>
    </source>
</evidence>
<keyword evidence="9" id="KW-1185">Reference proteome</keyword>
<dbReference type="InterPro" id="IPR000326">
    <property type="entry name" value="PAP2/HPO"/>
</dbReference>
<dbReference type="GO" id="GO:0005886">
    <property type="term" value="C:plasma membrane"/>
    <property type="evidence" value="ECO:0007669"/>
    <property type="project" value="TreeGrafter"/>
</dbReference>
<reference evidence="8" key="1">
    <citation type="submission" date="2022-01" db="EMBL/GenBank/DDBJ databases">
        <authorList>
            <person name="King R."/>
        </authorList>
    </citation>
    <scope>NUCLEOTIDE SEQUENCE</scope>
</reference>
<gene>
    <name evidence="8" type="ORF">CEUTPL_LOCUS14593</name>
</gene>
<dbReference type="AlphaFoldDB" id="A0A9P0GRA2"/>
<keyword evidence="5 6" id="KW-0472">Membrane</keyword>
<evidence type="ECO:0000259" key="7">
    <source>
        <dbReference type="SMART" id="SM00014"/>
    </source>
</evidence>
<dbReference type="GO" id="GO:0006644">
    <property type="term" value="P:phospholipid metabolic process"/>
    <property type="evidence" value="ECO:0007669"/>
    <property type="project" value="InterPro"/>
</dbReference>
<dbReference type="PANTHER" id="PTHR10165">
    <property type="entry name" value="LIPID PHOSPHATE PHOSPHATASE"/>
    <property type="match status" value="1"/>
</dbReference>
<feature type="transmembrane region" description="Helical" evidence="6">
    <location>
        <begin position="317"/>
        <end position="337"/>
    </location>
</feature>
<dbReference type="InterPro" id="IPR036938">
    <property type="entry name" value="PAP2/HPO_sf"/>
</dbReference>
<dbReference type="GO" id="GO:0008195">
    <property type="term" value="F:phosphatidate phosphatase activity"/>
    <property type="evidence" value="ECO:0007669"/>
    <property type="project" value="TreeGrafter"/>
</dbReference>
<evidence type="ECO:0000313" key="9">
    <source>
        <dbReference type="Proteomes" id="UP001152799"/>
    </source>
</evidence>
<comment type="subcellular location">
    <subcellularLocation>
        <location evidence="1">Membrane</location>
        <topology evidence="1">Multi-pass membrane protein</topology>
    </subcellularLocation>
</comment>
<feature type="transmembrane region" description="Helical" evidence="6">
    <location>
        <begin position="380"/>
        <end position="398"/>
    </location>
</feature>
<evidence type="ECO:0000313" key="8">
    <source>
        <dbReference type="EMBL" id="CAH1183404.1"/>
    </source>
</evidence>
<dbReference type="InterPro" id="IPR043216">
    <property type="entry name" value="PAP-like"/>
</dbReference>
<dbReference type="CDD" id="cd03384">
    <property type="entry name" value="PAP2_wunen"/>
    <property type="match status" value="1"/>
</dbReference>
<name>A0A9P0GRA2_9CUCU</name>
<keyword evidence="4 6" id="KW-1133">Transmembrane helix</keyword>
<sequence length="413" mass="48548">MTFIICYFLSTKYTSHFYISEVFLIYSCGMRTPRVGKGSPFTYRPRASRSLKTSLRVTVTESKFTTHKIETETVGARHSSDSQFEPRKRRLRISLVGVCDSNRFFWKRFPIFQIDFFSDDFSKNRYFRKEIVLTILSSVNILLGIRFFFNFCLLFFCDYIMLVGWPILFLFLWAKPFHRGFFCEDDSIRHPFHESTVPSWSLYITGFGLNIITMLLTEILNRPNDGKTFYFMGRNIPYWVYNAYCAIGMMAFGAACSQLTTDVMKYTIGRLRPHFYTVCQPSIDCTLASSQNVYHTNFSCTNPSYMFNKRVMKEMRLSFPSGHSSFSMFTMTYFAIYLQKRMTWDGSKLVRHTLQFLAVLSSVFTAMTRVSDYKHHWSDVLCGLLLGSIEAIIIARFFSTRVLRAFRFKWTWE</sequence>
<dbReference type="SMART" id="SM00014">
    <property type="entry name" value="acidPPc"/>
    <property type="match status" value="1"/>
</dbReference>
<accession>A0A9P0GRA2</accession>
<organism evidence="8 9">
    <name type="scientific">Ceutorhynchus assimilis</name>
    <name type="common">cabbage seed weevil</name>
    <dbReference type="NCBI Taxonomy" id="467358"/>
    <lineage>
        <taxon>Eukaryota</taxon>
        <taxon>Metazoa</taxon>
        <taxon>Ecdysozoa</taxon>
        <taxon>Arthropoda</taxon>
        <taxon>Hexapoda</taxon>
        <taxon>Insecta</taxon>
        <taxon>Pterygota</taxon>
        <taxon>Neoptera</taxon>
        <taxon>Endopterygota</taxon>
        <taxon>Coleoptera</taxon>
        <taxon>Polyphaga</taxon>
        <taxon>Cucujiformia</taxon>
        <taxon>Curculionidae</taxon>
        <taxon>Ceutorhynchinae</taxon>
        <taxon>Ceutorhynchus</taxon>
    </lineage>
</organism>
<dbReference type="Proteomes" id="UP001152799">
    <property type="component" value="Unassembled WGS sequence"/>
</dbReference>
<dbReference type="GO" id="GO:0007165">
    <property type="term" value="P:signal transduction"/>
    <property type="evidence" value="ECO:0007669"/>
    <property type="project" value="TreeGrafter"/>
</dbReference>
<dbReference type="Pfam" id="PF01569">
    <property type="entry name" value="PAP2"/>
    <property type="match status" value="1"/>
</dbReference>
<comment type="similarity">
    <text evidence="2">Belongs to the PA-phosphatase related phosphoesterase family.</text>
</comment>
<dbReference type="PANTHER" id="PTHR10165:SF197">
    <property type="entry name" value="FI04477P-RELATED"/>
    <property type="match status" value="1"/>
</dbReference>
<proteinExistence type="inferred from homology"/>
<feature type="transmembrane region" description="Helical" evidence="6">
    <location>
        <begin position="195"/>
        <end position="216"/>
    </location>
</feature>
<dbReference type="SUPFAM" id="SSF48317">
    <property type="entry name" value="Acid phosphatase/Vanadium-dependent haloperoxidase"/>
    <property type="match status" value="1"/>
</dbReference>
<feature type="transmembrane region" description="Helical" evidence="6">
    <location>
        <begin position="153"/>
        <end position="174"/>
    </location>
</feature>
<dbReference type="GO" id="GO:0046839">
    <property type="term" value="P:phospholipid dephosphorylation"/>
    <property type="evidence" value="ECO:0007669"/>
    <property type="project" value="TreeGrafter"/>
</dbReference>
<evidence type="ECO:0000256" key="1">
    <source>
        <dbReference type="ARBA" id="ARBA00004141"/>
    </source>
</evidence>
<feature type="transmembrane region" description="Helical" evidence="6">
    <location>
        <begin position="236"/>
        <end position="256"/>
    </location>
</feature>
<evidence type="ECO:0000256" key="4">
    <source>
        <dbReference type="ARBA" id="ARBA00022989"/>
    </source>
</evidence>